<name>A0ABM0QHP7_GALVR</name>
<dbReference type="CDD" id="cd19770">
    <property type="entry name" value="Bbox2_TRIM19_C-V"/>
    <property type="match status" value="1"/>
</dbReference>
<organism evidence="8 9">
    <name type="scientific">Galeopterus variegatus</name>
    <name type="common">Malayan flying lemur</name>
    <name type="synonym">Cynocephalus variegatus</name>
    <dbReference type="NCBI Taxonomy" id="482537"/>
    <lineage>
        <taxon>Eukaryota</taxon>
        <taxon>Metazoa</taxon>
        <taxon>Chordata</taxon>
        <taxon>Craniata</taxon>
        <taxon>Vertebrata</taxon>
        <taxon>Euteleostomi</taxon>
        <taxon>Mammalia</taxon>
        <taxon>Eutheria</taxon>
        <taxon>Euarchontoglires</taxon>
        <taxon>Dermoptera</taxon>
        <taxon>Cynocephalidae</taxon>
        <taxon>Galeopterus</taxon>
    </lineage>
</organism>
<dbReference type="GeneID" id="103588070"/>
<gene>
    <name evidence="9" type="primary">PML</name>
</gene>
<proteinExistence type="predicted"/>
<evidence type="ECO:0000256" key="2">
    <source>
        <dbReference type="ARBA" id="ARBA00022771"/>
    </source>
</evidence>
<accession>A0ABM0QHP7</accession>
<dbReference type="InterPro" id="IPR047153">
    <property type="entry name" value="TRIM45/56/19-like"/>
</dbReference>
<evidence type="ECO:0000313" key="8">
    <source>
        <dbReference type="Proteomes" id="UP000694923"/>
    </source>
</evidence>
<feature type="region of interest" description="Disordered" evidence="5">
    <location>
        <begin position="396"/>
        <end position="415"/>
    </location>
</feature>
<dbReference type="InterPro" id="IPR000315">
    <property type="entry name" value="Znf_B-box"/>
</dbReference>
<dbReference type="Pfam" id="PF12126">
    <property type="entry name" value="PML_CC"/>
    <property type="match status" value="2"/>
</dbReference>
<keyword evidence="2 4" id="KW-0863">Zinc-finger</keyword>
<feature type="compositionally biased region" description="Polar residues" evidence="5">
    <location>
        <begin position="529"/>
        <end position="538"/>
    </location>
</feature>
<dbReference type="SUPFAM" id="SSF57850">
    <property type="entry name" value="RING/U-box"/>
    <property type="match status" value="1"/>
</dbReference>
<feature type="region of interest" description="Disordered" evidence="5">
    <location>
        <begin position="1"/>
        <end position="44"/>
    </location>
</feature>
<evidence type="ECO:0000256" key="5">
    <source>
        <dbReference type="SAM" id="MobiDB-lite"/>
    </source>
</evidence>
<feature type="region of interest" description="Disordered" evidence="5">
    <location>
        <begin position="422"/>
        <end position="538"/>
    </location>
</feature>
<evidence type="ECO:0000259" key="6">
    <source>
        <dbReference type="PROSITE" id="PS50089"/>
    </source>
</evidence>
<dbReference type="InterPro" id="IPR017907">
    <property type="entry name" value="Znf_RING_CS"/>
</dbReference>
<feature type="region of interest" description="Disordered" evidence="5">
    <location>
        <begin position="567"/>
        <end position="589"/>
    </location>
</feature>
<dbReference type="Gene3D" id="3.30.160.60">
    <property type="entry name" value="Classic Zinc Finger"/>
    <property type="match status" value="1"/>
</dbReference>
<feature type="compositionally biased region" description="Low complexity" evidence="5">
    <location>
        <begin position="33"/>
        <end position="43"/>
    </location>
</feature>
<dbReference type="InterPro" id="IPR013083">
    <property type="entry name" value="Znf_RING/FYVE/PHD"/>
</dbReference>
<feature type="domain" description="B box-type" evidence="7">
    <location>
        <begin position="126"/>
        <end position="168"/>
    </location>
</feature>
<dbReference type="Gene3D" id="3.30.40.10">
    <property type="entry name" value="Zinc/RING finger domain, C3HC4 (zinc finger)"/>
    <property type="match status" value="1"/>
</dbReference>
<keyword evidence="8" id="KW-1185">Reference proteome</keyword>
<dbReference type="PANTHER" id="PTHR25462">
    <property type="entry name" value="BONUS, ISOFORM C-RELATED"/>
    <property type="match status" value="1"/>
</dbReference>
<feature type="domain" description="RING-type" evidence="6">
    <location>
        <begin position="59"/>
        <end position="94"/>
    </location>
</feature>
<feature type="compositionally biased region" description="Pro residues" evidence="5">
    <location>
        <begin position="472"/>
        <end position="483"/>
    </location>
</feature>
<dbReference type="InterPro" id="IPR001841">
    <property type="entry name" value="Znf_RING"/>
</dbReference>
<dbReference type="PROSITE" id="PS00518">
    <property type="entry name" value="ZF_RING_1"/>
    <property type="match status" value="1"/>
</dbReference>
<feature type="compositionally biased region" description="Basic and acidic residues" evidence="5">
    <location>
        <begin position="443"/>
        <end position="455"/>
    </location>
</feature>
<feature type="domain" description="B box-type" evidence="7">
    <location>
        <begin position="186"/>
        <end position="235"/>
    </location>
</feature>
<dbReference type="PANTHER" id="PTHR25462:SF302">
    <property type="entry name" value="PROTEIN PML"/>
    <property type="match status" value="1"/>
</dbReference>
<protein>
    <submittedName>
        <fullName evidence="9">Protein PML isoform X4</fullName>
    </submittedName>
</protein>
<feature type="region of interest" description="Disordered" evidence="5">
    <location>
        <begin position="709"/>
        <end position="773"/>
    </location>
</feature>
<keyword evidence="3" id="KW-0862">Zinc</keyword>
<feature type="compositionally biased region" description="Polar residues" evidence="5">
    <location>
        <begin position="422"/>
        <end position="438"/>
    </location>
</feature>
<evidence type="ECO:0000259" key="7">
    <source>
        <dbReference type="PROSITE" id="PS50119"/>
    </source>
</evidence>
<dbReference type="SMART" id="SM00336">
    <property type="entry name" value="BBOX"/>
    <property type="match status" value="1"/>
</dbReference>
<dbReference type="Proteomes" id="UP000694923">
    <property type="component" value="Unplaced"/>
</dbReference>
<keyword evidence="1" id="KW-0479">Metal-binding</keyword>
<reference evidence="9" key="1">
    <citation type="submission" date="2025-08" db="UniProtKB">
        <authorList>
            <consortium name="RefSeq"/>
        </authorList>
    </citation>
    <scope>IDENTIFICATION</scope>
</reference>
<evidence type="ECO:0000256" key="3">
    <source>
        <dbReference type="ARBA" id="ARBA00022833"/>
    </source>
</evidence>
<feature type="compositionally biased region" description="Polar residues" evidence="5">
    <location>
        <begin position="460"/>
        <end position="470"/>
    </location>
</feature>
<evidence type="ECO:0000256" key="1">
    <source>
        <dbReference type="ARBA" id="ARBA00022723"/>
    </source>
</evidence>
<feature type="compositionally biased region" description="Polar residues" evidence="5">
    <location>
        <begin position="494"/>
        <end position="503"/>
    </location>
</feature>
<dbReference type="CDD" id="cd16579">
    <property type="entry name" value="RING-HC_PML_C-V"/>
    <property type="match status" value="1"/>
</dbReference>
<dbReference type="CDD" id="cd19804">
    <property type="entry name" value="Bbox1_TRIM19_C-V"/>
    <property type="match status" value="1"/>
</dbReference>
<dbReference type="Pfam" id="PF22586">
    <property type="entry name" value="ANCHR-like_BBOX"/>
    <property type="match status" value="1"/>
</dbReference>
<evidence type="ECO:0000256" key="4">
    <source>
        <dbReference type="PROSITE-ProRule" id="PRU00024"/>
    </source>
</evidence>
<dbReference type="RefSeq" id="XP_008567888.1">
    <property type="nucleotide sequence ID" value="XM_008569666.1"/>
</dbReference>
<dbReference type="PROSITE" id="PS50119">
    <property type="entry name" value="ZF_BBOX"/>
    <property type="match status" value="2"/>
</dbReference>
<evidence type="ECO:0000313" key="9">
    <source>
        <dbReference type="RefSeq" id="XP_008567888.1"/>
    </source>
</evidence>
<dbReference type="InterPro" id="IPR021978">
    <property type="entry name" value="PML-like_CC"/>
</dbReference>
<dbReference type="PROSITE" id="PS50089">
    <property type="entry name" value="ZF_RING_2"/>
    <property type="match status" value="1"/>
</dbReference>
<sequence length="773" mass="85232">MQQDPAPARSPGPQQDPALPHAPTMPPPEPPSEGHQPSPSHSPTKVLLATDEEFQFLCCQGCQVEAKCPKLLPCLHTLCSKCLEVPGVQCPICQAPRLPGADGPALDNVFFESLQRRLSVYRQIVDAQAVCTRCKESADFWCFECEQLLCAKCFEAHQWFLKHEARPLAELRHQSVHEFLDGTRKSNNIFCSNPNHRTPALTSIYCRGCSKPLCCSCALLDTGHSELKCDITAEIQQRQEELDTMTQALQEQNVAFGEVHSQMRSAIGQLGRARTDTEELIRARVRQVVAHVLAQERELLEAVNARYQRDYEEMASRLSRLDAVLQRIRTGSSLVQRMKCYASEQEVLDMHGFLREALCRLRQEEPQSLQTALCTDSFDEFKVRLQDLISCVTQGTDAALSRRASPEAASTPRDLFDVDLEASNTTTPQKRKSCQTQCPRKIIKMESEEEKEARLARSSPEQPRPSTSKAVSPPPLDGPPSPESPTAENEVILPNSNHVTSNAEEAEERVVVISSSEDSDAENSCVEPTETTKPQSSPAHCLLRVQGASQPCQDTCLPHGTCRPPAWPPHHPAEQDAAPNAESPSQPTNHQEYAAVHRGISFLSRRAQRATRLHHLVRLPFQSHRASTWTWSPPVIHATTPATTGPSSHPANAQKRPIRLQRAISPPCRVRGAMQSHRRSLRRSPHLAQWLNHFFALPLSSMASQIDATSMGCSQGGKAPQTLGAGVPSGDSNRAPRKSPQVQVPVEVSTITLPPSHPPETSPTSLGTPQTGL</sequence>